<name>A0AAD8JAE0_9APIA</name>
<reference evidence="1" key="1">
    <citation type="submission" date="2023-02" db="EMBL/GenBank/DDBJ databases">
        <title>Genome of toxic invasive species Heracleum sosnowskyi carries increased number of genes despite the absence of recent whole-genome duplications.</title>
        <authorList>
            <person name="Schelkunov M."/>
            <person name="Shtratnikova V."/>
            <person name="Makarenko M."/>
            <person name="Klepikova A."/>
            <person name="Omelchenko D."/>
            <person name="Novikova G."/>
            <person name="Obukhova E."/>
            <person name="Bogdanov V."/>
            <person name="Penin A."/>
            <person name="Logacheva M."/>
        </authorList>
    </citation>
    <scope>NUCLEOTIDE SEQUENCE</scope>
    <source>
        <strain evidence="1">Hsosn_3</strain>
        <tissue evidence="1">Leaf</tissue>
    </source>
</reference>
<gene>
    <name evidence="1" type="ORF">POM88_009687</name>
</gene>
<accession>A0AAD8JAE0</accession>
<evidence type="ECO:0000313" key="2">
    <source>
        <dbReference type="Proteomes" id="UP001237642"/>
    </source>
</evidence>
<dbReference type="Proteomes" id="UP001237642">
    <property type="component" value="Unassembled WGS sequence"/>
</dbReference>
<evidence type="ECO:0000313" key="1">
    <source>
        <dbReference type="EMBL" id="KAK1399824.1"/>
    </source>
</evidence>
<dbReference type="EMBL" id="JAUIZM010000002">
    <property type="protein sequence ID" value="KAK1399824.1"/>
    <property type="molecule type" value="Genomic_DNA"/>
</dbReference>
<keyword evidence="2" id="KW-1185">Reference proteome</keyword>
<sequence length="159" mass="17744">MGFTIDLSFEAWFEDLGLFCGFGACSDFNFSLTIENRIHTEAAGKNSSASQDFNQNWLLAMTTVVIVFAGAGYIGPSMNPAIPNNLEKIPKLEQSEFQSWSKVKTPSHKKRVVYLMLYLLNSFQNLKQSTMRLEKHGLDPNVEIVPKCSTTANGIKSLE</sequence>
<proteinExistence type="predicted"/>
<dbReference type="AlphaFoldDB" id="A0AAD8JAE0"/>
<reference evidence="1" key="2">
    <citation type="submission" date="2023-05" db="EMBL/GenBank/DDBJ databases">
        <authorList>
            <person name="Schelkunov M.I."/>
        </authorList>
    </citation>
    <scope>NUCLEOTIDE SEQUENCE</scope>
    <source>
        <strain evidence="1">Hsosn_3</strain>
        <tissue evidence="1">Leaf</tissue>
    </source>
</reference>
<protein>
    <submittedName>
        <fullName evidence="1">Uncharacterized protein</fullName>
    </submittedName>
</protein>
<comment type="caution">
    <text evidence="1">The sequence shown here is derived from an EMBL/GenBank/DDBJ whole genome shotgun (WGS) entry which is preliminary data.</text>
</comment>
<organism evidence="1 2">
    <name type="scientific">Heracleum sosnowskyi</name>
    <dbReference type="NCBI Taxonomy" id="360622"/>
    <lineage>
        <taxon>Eukaryota</taxon>
        <taxon>Viridiplantae</taxon>
        <taxon>Streptophyta</taxon>
        <taxon>Embryophyta</taxon>
        <taxon>Tracheophyta</taxon>
        <taxon>Spermatophyta</taxon>
        <taxon>Magnoliopsida</taxon>
        <taxon>eudicotyledons</taxon>
        <taxon>Gunneridae</taxon>
        <taxon>Pentapetalae</taxon>
        <taxon>asterids</taxon>
        <taxon>campanulids</taxon>
        <taxon>Apiales</taxon>
        <taxon>Apiaceae</taxon>
        <taxon>Apioideae</taxon>
        <taxon>apioid superclade</taxon>
        <taxon>Tordylieae</taxon>
        <taxon>Tordyliinae</taxon>
        <taxon>Heracleum</taxon>
    </lineage>
</organism>